<dbReference type="AlphaFoldDB" id="A0ABD1XLN7"/>
<reference evidence="1 2" key="1">
    <citation type="submission" date="2024-09" db="EMBL/GenBank/DDBJ databases">
        <title>Chromosome-scale assembly of Riccia fluitans.</title>
        <authorList>
            <person name="Paukszto L."/>
            <person name="Sawicki J."/>
            <person name="Karawczyk K."/>
            <person name="Piernik-Szablinska J."/>
            <person name="Szczecinska M."/>
            <person name="Mazdziarz M."/>
        </authorList>
    </citation>
    <scope>NUCLEOTIDE SEQUENCE [LARGE SCALE GENOMIC DNA]</scope>
    <source>
        <strain evidence="1">Rf_01</strain>
        <tissue evidence="1">Aerial parts of the thallus</tissue>
    </source>
</reference>
<dbReference type="Proteomes" id="UP001605036">
    <property type="component" value="Unassembled WGS sequence"/>
</dbReference>
<protein>
    <submittedName>
        <fullName evidence="1">Uncharacterized protein</fullName>
    </submittedName>
</protein>
<evidence type="ECO:0000313" key="2">
    <source>
        <dbReference type="Proteomes" id="UP001605036"/>
    </source>
</evidence>
<sequence>MLSVLGPSTTPGLGARAGWAATESHAASITAIAATKTSAAAVIPFAMVADGIEVPRNAKENQKNVL</sequence>
<name>A0ABD1XLN7_9MARC</name>
<accession>A0ABD1XLN7</accession>
<keyword evidence="2" id="KW-1185">Reference proteome</keyword>
<gene>
    <name evidence="1" type="ORF">R1flu_028410</name>
</gene>
<proteinExistence type="predicted"/>
<comment type="caution">
    <text evidence="1">The sequence shown here is derived from an EMBL/GenBank/DDBJ whole genome shotgun (WGS) entry which is preliminary data.</text>
</comment>
<organism evidence="1 2">
    <name type="scientific">Riccia fluitans</name>
    <dbReference type="NCBI Taxonomy" id="41844"/>
    <lineage>
        <taxon>Eukaryota</taxon>
        <taxon>Viridiplantae</taxon>
        <taxon>Streptophyta</taxon>
        <taxon>Embryophyta</taxon>
        <taxon>Marchantiophyta</taxon>
        <taxon>Marchantiopsida</taxon>
        <taxon>Marchantiidae</taxon>
        <taxon>Marchantiales</taxon>
        <taxon>Ricciaceae</taxon>
        <taxon>Riccia</taxon>
    </lineage>
</organism>
<dbReference type="EMBL" id="JBHFFA010000008">
    <property type="protein sequence ID" value="KAL2609837.1"/>
    <property type="molecule type" value="Genomic_DNA"/>
</dbReference>
<evidence type="ECO:0000313" key="1">
    <source>
        <dbReference type="EMBL" id="KAL2609837.1"/>
    </source>
</evidence>